<sequence length="279" mass="31462">MVKFVNVQIRNVYKKVCSTVPGLETCFLCNSGSECKTCQSRYYLNDQKKCVAFDGCDVRCNTCLTTNPKYCTTCDYINFKRVSTGDGNCVCAQSQNYAEKYGSCVLCTEGFCKTCTFNFFECTSCDATKNRVLVDQSCPCLQGYYETDLDDKICLKCHQTCYNCENPTKNDCTECDSLKNRYLFQGQCLCKRGYIETLVNGVLLCLACHPRCEKCSKPQDSTSNQYCTLCITGQKRMLTDVFKCDCIKTYGDNNGIADICFQCYYTCGSCVGDQPNDYI</sequence>
<protein>
    <submittedName>
        <fullName evidence="1">Uncharacterized protein</fullName>
    </submittedName>
</protein>
<dbReference type="PANTHER" id="PTHR15332">
    <property type="entry name" value="PROPROTEIN CONVERTASE SUBTILISIN_KEXIN TYPE 5-LIKE"/>
    <property type="match status" value="1"/>
</dbReference>
<proteinExistence type="predicted"/>
<evidence type="ECO:0000313" key="1">
    <source>
        <dbReference type="EMBL" id="CAD8108427.1"/>
    </source>
</evidence>
<organism evidence="1 2">
    <name type="scientific">Paramecium sonneborni</name>
    <dbReference type="NCBI Taxonomy" id="65129"/>
    <lineage>
        <taxon>Eukaryota</taxon>
        <taxon>Sar</taxon>
        <taxon>Alveolata</taxon>
        <taxon>Ciliophora</taxon>
        <taxon>Intramacronucleata</taxon>
        <taxon>Oligohymenophorea</taxon>
        <taxon>Peniculida</taxon>
        <taxon>Parameciidae</taxon>
        <taxon>Paramecium</taxon>
    </lineage>
</organism>
<gene>
    <name evidence="1" type="ORF">PSON_ATCC_30995.1.T0910064</name>
</gene>
<dbReference type="OrthoDB" id="311164at2759"/>
<keyword evidence="2" id="KW-1185">Reference proteome</keyword>
<evidence type="ECO:0000313" key="2">
    <source>
        <dbReference type="Proteomes" id="UP000692954"/>
    </source>
</evidence>
<comment type="caution">
    <text evidence="1">The sequence shown here is derived from an EMBL/GenBank/DDBJ whole genome shotgun (WGS) entry which is preliminary data.</text>
</comment>
<dbReference type="Proteomes" id="UP000692954">
    <property type="component" value="Unassembled WGS sequence"/>
</dbReference>
<dbReference type="AlphaFoldDB" id="A0A8S1PYL2"/>
<accession>A0A8S1PYL2</accession>
<dbReference type="EMBL" id="CAJJDN010000091">
    <property type="protein sequence ID" value="CAD8108427.1"/>
    <property type="molecule type" value="Genomic_DNA"/>
</dbReference>
<dbReference type="InterPro" id="IPR006212">
    <property type="entry name" value="Furin_repeat"/>
</dbReference>
<dbReference type="PANTHER" id="PTHR15332:SF175">
    <property type="entry name" value="PROPROTEIN CONVERTASE SUBTILISIN_KEXIN TYPE 5-LIKE"/>
    <property type="match status" value="1"/>
</dbReference>
<dbReference type="SMART" id="SM00261">
    <property type="entry name" value="FU"/>
    <property type="match status" value="2"/>
</dbReference>
<reference evidence="1" key="1">
    <citation type="submission" date="2021-01" db="EMBL/GenBank/DDBJ databases">
        <authorList>
            <consortium name="Genoscope - CEA"/>
            <person name="William W."/>
        </authorList>
    </citation>
    <scope>NUCLEOTIDE SEQUENCE</scope>
</reference>
<name>A0A8S1PYL2_9CILI</name>